<dbReference type="Pfam" id="PF13639">
    <property type="entry name" value="zf-RING_2"/>
    <property type="match status" value="1"/>
</dbReference>
<dbReference type="InterPro" id="IPR013083">
    <property type="entry name" value="Znf_RING/FYVE/PHD"/>
</dbReference>
<dbReference type="PANTHER" id="PTHR23327">
    <property type="entry name" value="RING FINGER PROTEIN 127"/>
    <property type="match status" value="1"/>
</dbReference>
<organism evidence="6">
    <name type="scientific">viral metagenome</name>
    <dbReference type="NCBI Taxonomy" id="1070528"/>
    <lineage>
        <taxon>unclassified sequences</taxon>
        <taxon>metagenomes</taxon>
        <taxon>organismal metagenomes</taxon>
    </lineage>
</organism>
<feature type="domain" description="RING-type" evidence="5">
    <location>
        <begin position="7"/>
        <end position="48"/>
    </location>
</feature>
<dbReference type="Gene3D" id="3.30.40.10">
    <property type="entry name" value="Zinc/RING finger domain, C3HC4 (zinc finger)"/>
    <property type="match status" value="1"/>
</dbReference>
<name>A0A6C0C3B0_9ZZZZ</name>
<keyword evidence="1" id="KW-0479">Metal-binding</keyword>
<feature type="region of interest" description="Disordered" evidence="4">
    <location>
        <begin position="143"/>
        <end position="169"/>
    </location>
</feature>
<evidence type="ECO:0000313" key="6">
    <source>
        <dbReference type="EMBL" id="QHS98249.1"/>
    </source>
</evidence>
<dbReference type="AlphaFoldDB" id="A0A6C0C3B0"/>
<dbReference type="InterPro" id="IPR017907">
    <property type="entry name" value="Znf_RING_CS"/>
</dbReference>
<keyword evidence="3" id="KW-0862">Zinc</keyword>
<dbReference type="PROSITE" id="PS00518">
    <property type="entry name" value="ZF_RING_1"/>
    <property type="match status" value="1"/>
</dbReference>
<dbReference type="GO" id="GO:0008270">
    <property type="term" value="F:zinc ion binding"/>
    <property type="evidence" value="ECO:0007669"/>
    <property type="project" value="UniProtKB-KW"/>
</dbReference>
<accession>A0A6C0C3B0</accession>
<evidence type="ECO:0000256" key="4">
    <source>
        <dbReference type="SAM" id="MobiDB-lite"/>
    </source>
</evidence>
<protein>
    <recommendedName>
        <fullName evidence="5">RING-type domain-containing protein</fullName>
    </recommendedName>
</protein>
<feature type="compositionally biased region" description="Basic and acidic residues" evidence="4">
    <location>
        <begin position="152"/>
        <end position="164"/>
    </location>
</feature>
<proteinExistence type="predicted"/>
<evidence type="ECO:0000259" key="5">
    <source>
        <dbReference type="PROSITE" id="PS50089"/>
    </source>
</evidence>
<evidence type="ECO:0000256" key="3">
    <source>
        <dbReference type="ARBA" id="ARBA00022833"/>
    </source>
</evidence>
<evidence type="ECO:0000256" key="1">
    <source>
        <dbReference type="ARBA" id="ARBA00022723"/>
    </source>
</evidence>
<keyword evidence="2" id="KW-0863">Zinc-finger</keyword>
<dbReference type="InterPro" id="IPR001841">
    <property type="entry name" value="Znf_RING"/>
</dbReference>
<sequence>MENPLECAVCLENIGSTNCTTTKCGHTFCFQCIGKVIVNNNNTCPLCRESLIDGIDTLEDDNITIIEDDYSSDSDNESMSEHNTVIFIKEGNVDYMTKRFKEAGYNDSDLMSLYLDKFQPTDAMSLEDQIWKVKKMRTLISEIETESESEEREQQHMENEDKNASTENIPNNVEIFRDLSSSVHNLSLQGISREEIEELRYYLSFP</sequence>
<reference evidence="6" key="1">
    <citation type="journal article" date="2020" name="Nature">
        <title>Giant virus diversity and host interactions through global metagenomics.</title>
        <authorList>
            <person name="Schulz F."/>
            <person name="Roux S."/>
            <person name="Paez-Espino D."/>
            <person name="Jungbluth S."/>
            <person name="Walsh D.A."/>
            <person name="Denef V.J."/>
            <person name="McMahon K.D."/>
            <person name="Konstantinidis K.T."/>
            <person name="Eloe-Fadrosh E.A."/>
            <person name="Kyrpides N.C."/>
            <person name="Woyke T."/>
        </authorList>
    </citation>
    <scope>NUCLEOTIDE SEQUENCE</scope>
    <source>
        <strain evidence="6">GVMAG-M-3300020182-84</strain>
    </source>
</reference>
<dbReference type="SUPFAM" id="SSF57850">
    <property type="entry name" value="RING/U-box"/>
    <property type="match status" value="1"/>
</dbReference>
<evidence type="ECO:0000256" key="2">
    <source>
        <dbReference type="ARBA" id="ARBA00022771"/>
    </source>
</evidence>
<dbReference type="EMBL" id="MN739312">
    <property type="protein sequence ID" value="QHS98249.1"/>
    <property type="molecule type" value="Genomic_DNA"/>
</dbReference>
<dbReference type="SMART" id="SM00184">
    <property type="entry name" value="RING"/>
    <property type="match status" value="1"/>
</dbReference>
<dbReference type="PROSITE" id="PS50089">
    <property type="entry name" value="ZF_RING_2"/>
    <property type="match status" value="1"/>
</dbReference>